<evidence type="ECO:0000313" key="3">
    <source>
        <dbReference type="Proteomes" id="UP000747542"/>
    </source>
</evidence>
<sequence>MVRGDSLEVVPGHRSPGSSIRRRTGRDLRGRLSLPRHLTQRQE</sequence>
<dbReference type="Proteomes" id="UP000747542">
    <property type="component" value="Unassembled WGS sequence"/>
</dbReference>
<reference evidence="2" key="1">
    <citation type="journal article" date="2021" name="Sci. Adv.">
        <title>The American lobster genome reveals insights on longevity, neural, and immune adaptations.</title>
        <authorList>
            <person name="Polinski J.M."/>
            <person name="Zimin A.V."/>
            <person name="Clark K.F."/>
            <person name="Kohn A.B."/>
            <person name="Sadowski N."/>
            <person name="Timp W."/>
            <person name="Ptitsyn A."/>
            <person name="Khanna P."/>
            <person name="Romanova D.Y."/>
            <person name="Williams P."/>
            <person name="Greenwood S.J."/>
            <person name="Moroz L.L."/>
            <person name="Walt D.R."/>
            <person name="Bodnar A.G."/>
        </authorList>
    </citation>
    <scope>NUCLEOTIDE SEQUENCE</scope>
    <source>
        <strain evidence="2">GMGI-L3</strain>
    </source>
</reference>
<feature type="region of interest" description="Disordered" evidence="1">
    <location>
        <begin position="1"/>
        <end position="43"/>
    </location>
</feature>
<dbReference type="AlphaFoldDB" id="A0A8J5TIN8"/>
<name>A0A8J5TIN8_HOMAM</name>
<accession>A0A8J5TIN8</accession>
<keyword evidence="3" id="KW-1185">Reference proteome</keyword>
<proteinExistence type="predicted"/>
<evidence type="ECO:0000313" key="2">
    <source>
        <dbReference type="EMBL" id="KAG7175531.1"/>
    </source>
</evidence>
<comment type="caution">
    <text evidence="2">The sequence shown here is derived from an EMBL/GenBank/DDBJ whole genome shotgun (WGS) entry which is preliminary data.</text>
</comment>
<protein>
    <submittedName>
        <fullName evidence="2">Uncharacterized protein</fullName>
    </submittedName>
</protein>
<organism evidence="2 3">
    <name type="scientific">Homarus americanus</name>
    <name type="common">American lobster</name>
    <dbReference type="NCBI Taxonomy" id="6706"/>
    <lineage>
        <taxon>Eukaryota</taxon>
        <taxon>Metazoa</taxon>
        <taxon>Ecdysozoa</taxon>
        <taxon>Arthropoda</taxon>
        <taxon>Crustacea</taxon>
        <taxon>Multicrustacea</taxon>
        <taxon>Malacostraca</taxon>
        <taxon>Eumalacostraca</taxon>
        <taxon>Eucarida</taxon>
        <taxon>Decapoda</taxon>
        <taxon>Pleocyemata</taxon>
        <taxon>Astacidea</taxon>
        <taxon>Nephropoidea</taxon>
        <taxon>Nephropidae</taxon>
        <taxon>Homarus</taxon>
    </lineage>
</organism>
<dbReference type="EMBL" id="JAHLQT010005701">
    <property type="protein sequence ID" value="KAG7175531.1"/>
    <property type="molecule type" value="Genomic_DNA"/>
</dbReference>
<evidence type="ECO:0000256" key="1">
    <source>
        <dbReference type="SAM" id="MobiDB-lite"/>
    </source>
</evidence>
<gene>
    <name evidence="2" type="ORF">Hamer_G022068</name>
</gene>